<feature type="transmembrane region" description="Helical" evidence="7">
    <location>
        <begin position="258"/>
        <end position="284"/>
    </location>
</feature>
<reference evidence="8 9" key="2">
    <citation type="submission" date="2019-09" db="EMBL/GenBank/DDBJ databases">
        <title>Complete Genome Sequence and Methylome Analysis of free living Spirochaetas.</title>
        <authorList>
            <person name="Leshcheva N."/>
            <person name="Mikheeva N."/>
        </authorList>
    </citation>
    <scope>NUCLEOTIDE SEQUENCE [LARGE SCALE GENOMIC DNA]</scope>
    <source>
        <strain evidence="8 9">P</strain>
    </source>
</reference>
<comment type="subcellular location">
    <subcellularLocation>
        <location evidence="1">Cell membrane</location>
        <topology evidence="1">Multi-pass membrane protein</topology>
    </subcellularLocation>
</comment>
<evidence type="ECO:0000256" key="7">
    <source>
        <dbReference type="SAM" id="Phobius"/>
    </source>
</evidence>
<evidence type="ECO:0000256" key="4">
    <source>
        <dbReference type="ARBA" id="ARBA00022692"/>
    </source>
</evidence>
<feature type="transmembrane region" description="Helical" evidence="7">
    <location>
        <begin position="158"/>
        <end position="180"/>
    </location>
</feature>
<feature type="transmembrane region" description="Helical" evidence="7">
    <location>
        <begin position="304"/>
        <end position="326"/>
    </location>
</feature>
<dbReference type="GO" id="GO:0009055">
    <property type="term" value="F:electron transfer activity"/>
    <property type="evidence" value="ECO:0007669"/>
    <property type="project" value="TreeGrafter"/>
</dbReference>
<evidence type="ECO:0008006" key="10">
    <source>
        <dbReference type="Google" id="ProtNLM"/>
    </source>
</evidence>
<dbReference type="EMBL" id="CP035807">
    <property type="protein sequence ID" value="QEN03187.1"/>
    <property type="molecule type" value="Genomic_DNA"/>
</dbReference>
<feature type="transmembrane region" description="Helical" evidence="7">
    <location>
        <begin position="233"/>
        <end position="251"/>
    </location>
</feature>
<protein>
    <recommendedName>
        <fullName evidence="10">Cytochrome d ubiquinol oxidase subunit II</fullName>
    </recommendedName>
</protein>
<dbReference type="OrthoDB" id="9776710at2"/>
<feature type="transmembrane region" description="Helical" evidence="7">
    <location>
        <begin position="192"/>
        <end position="213"/>
    </location>
</feature>
<dbReference type="GO" id="GO:0016682">
    <property type="term" value="F:oxidoreductase activity, acting on diphenols and related substances as donors, oxygen as acceptor"/>
    <property type="evidence" value="ECO:0007669"/>
    <property type="project" value="TreeGrafter"/>
</dbReference>
<dbReference type="Proteomes" id="UP000323824">
    <property type="component" value="Chromosome"/>
</dbReference>
<dbReference type="InterPro" id="IPR003317">
    <property type="entry name" value="Cyt-d_oxidase_su2"/>
</dbReference>
<keyword evidence="5 7" id="KW-1133">Transmembrane helix</keyword>
<keyword evidence="9" id="KW-1185">Reference proteome</keyword>
<accession>A0A5C1Q738</accession>
<keyword evidence="3" id="KW-1003">Cell membrane</keyword>
<dbReference type="GO" id="GO:0019646">
    <property type="term" value="P:aerobic electron transport chain"/>
    <property type="evidence" value="ECO:0007669"/>
    <property type="project" value="TreeGrafter"/>
</dbReference>
<evidence type="ECO:0000256" key="3">
    <source>
        <dbReference type="ARBA" id="ARBA00022475"/>
    </source>
</evidence>
<evidence type="ECO:0000256" key="5">
    <source>
        <dbReference type="ARBA" id="ARBA00022989"/>
    </source>
</evidence>
<evidence type="ECO:0000313" key="8">
    <source>
        <dbReference type="EMBL" id="QEN03187.1"/>
    </source>
</evidence>
<feature type="transmembrane region" description="Helical" evidence="7">
    <location>
        <begin position="55"/>
        <end position="74"/>
    </location>
</feature>
<proteinExistence type="inferred from homology"/>
<dbReference type="PANTHER" id="PTHR43141">
    <property type="entry name" value="CYTOCHROME BD2 SUBUNIT II"/>
    <property type="match status" value="1"/>
</dbReference>
<dbReference type="GO" id="GO:0070069">
    <property type="term" value="C:cytochrome complex"/>
    <property type="evidence" value="ECO:0007669"/>
    <property type="project" value="TreeGrafter"/>
</dbReference>
<evidence type="ECO:0000256" key="1">
    <source>
        <dbReference type="ARBA" id="ARBA00004651"/>
    </source>
</evidence>
<dbReference type="Pfam" id="PF02322">
    <property type="entry name" value="Cyt_bd_oxida_II"/>
    <property type="match status" value="1"/>
</dbReference>
<keyword evidence="4 7" id="KW-0812">Transmembrane</keyword>
<evidence type="ECO:0000256" key="6">
    <source>
        <dbReference type="ARBA" id="ARBA00023136"/>
    </source>
</evidence>
<feature type="transmembrane region" description="Helical" evidence="7">
    <location>
        <begin position="121"/>
        <end position="146"/>
    </location>
</feature>
<keyword evidence="6 7" id="KW-0472">Membrane</keyword>
<dbReference type="PANTHER" id="PTHR43141:SF4">
    <property type="entry name" value="CYTOCHROME BD2 SUBUNIT II"/>
    <property type="match status" value="1"/>
</dbReference>
<evidence type="ECO:0000256" key="2">
    <source>
        <dbReference type="ARBA" id="ARBA00007543"/>
    </source>
</evidence>
<feature type="transmembrane region" description="Helical" evidence="7">
    <location>
        <begin position="80"/>
        <end position="100"/>
    </location>
</feature>
<dbReference type="KEGG" id="sper:EW093_00200"/>
<reference evidence="8 9" key="1">
    <citation type="submission" date="2019-02" db="EMBL/GenBank/DDBJ databases">
        <authorList>
            <person name="Fomenkov A."/>
            <person name="Dubinina G."/>
            <person name="Grabovich M."/>
            <person name="Vincze T."/>
            <person name="Roberts R.J."/>
        </authorList>
    </citation>
    <scope>NUCLEOTIDE SEQUENCE [LARGE SCALE GENOMIC DNA]</scope>
    <source>
        <strain evidence="8 9">P</strain>
    </source>
</reference>
<evidence type="ECO:0000313" key="9">
    <source>
        <dbReference type="Proteomes" id="UP000323824"/>
    </source>
</evidence>
<name>A0A5C1Q738_9SPIO</name>
<dbReference type="GO" id="GO:0005886">
    <property type="term" value="C:plasma membrane"/>
    <property type="evidence" value="ECO:0007669"/>
    <property type="project" value="UniProtKB-SubCell"/>
</dbReference>
<dbReference type="RefSeq" id="WP_149566447.1">
    <property type="nucleotide sequence ID" value="NZ_CP035807.1"/>
</dbReference>
<comment type="similarity">
    <text evidence="2">Belongs to the cytochrome ubiquinol oxidase subunit 2 family.</text>
</comment>
<organism evidence="8 9">
    <name type="scientific">Thiospirochaeta perfilievii</name>
    <dbReference type="NCBI Taxonomy" id="252967"/>
    <lineage>
        <taxon>Bacteria</taxon>
        <taxon>Pseudomonadati</taxon>
        <taxon>Spirochaetota</taxon>
        <taxon>Spirochaetia</taxon>
        <taxon>Spirochaetales</taxon>
        <taxon>Spirochaetaceae</taxon>
        <taxon>Thiospirochaeta</taxon>
    </lineage>
</organism>
<dbReference type="AlphaFoldDB" id="A0A5C1Q738"/>
<gene>
    <name evidence="8" type="ORF">EW093_00200</name>
</gene>
<sequence>MNHEILANIWYFVLVLVWSIYLSQEMFVTGVGMLSLTFKVDDISFKKINESVGTFWDGIQVWLIVAIGGLFATFPKAYGLTLQALYIPIFLLLFSVIFRGTSIELIYKSDDSKWQKFVSKIWGISSFILIFIEGIYLINLIVGLPIKNQLMTENFLTIFSRASLLMGLLLVLSAISLGYTWIKLTLGRDFKIISKVSILWISGAAVFVVALIFLSLTNEYKLFEVGLFSTNKLLWIMPIASMILYILQFVFHLLEKYVLMFISIVLGLSLVLFSGFTASFPFILPSTISLNDGLLIVDAASSFHTLKIISGVSLVFLPIVIGYQLWKYISFGRRI</sequence>
<feature type="transmembrane region" description="Helical" evidence="7">
    <location>
        <begin position="12"/>
        <end position="34"/>
    </location>
</feature>